<protein>
    <submittedName>
        <fullName evidence="2">Uncharacterized protein</fullName>
    </submittedName>
</protein>
<sequence>MSNFCLYSPPLKTMCKNIILFINLVILYYGCLQIYNCRQLDEGIINIYTLCKLLISIIGIKYWTHISDKIPTLFDCNCELNEEAMTPIHR</sequence>
<keyword evidence="1" id="KW-0472">Membrane</keyword>
<dbReference type="AlphaFoldDB" id="A0A6C0HG71"/>
<organism evidence="2">
    <name type="scientific">viral metagenome</name>
    <dbReference type="NCBI Taxonomy" id="1070528"/>
    <lineage>
        <taxon>unclassified sequences</taxon>
        <taxon>metagenomes</taxon>
        <taxon>organismal metagenomes</taxon>
    </lineage>
</organism>
<name>A0A6C0HG71_9ZZZZ</name>
<accession>A0A6C0HG71</accession>
<keyword evidence="1" id="KW-1133">Transmembrane helix</keyword>
<proteinExistence type="predicted"/>
<keyword evidence="1" id="KW-0812">Transmembrane</keyword>
<dbReference type="EMBL" id="MN739949">
    <property type="protein sequence ID" value="QHT79454.1"/>
    <property type="molecule type" value="Genomic_DNA"/>
</dbReference>
<reference evidence="2" key="1">
    <citation type="journal article" date="2020" name="Nature">
        <title>Giant virus diversity and host interactions through global metagenomics.</title>
        <authorList>
            <person name="Schulz F."/>
            <person name="Roux S."/>
            <person name="Paez-Espino D."/>
            <person name="Jungbluth S."/>
            <person name="Walsh D.A."/>
            <person name="Denef V.J."/>
            <person name="McMahon K.D."/>
            <person name="Konstantinidis K.T."/>
            <person name="Eloe-Fadrosh E.A."/>
            <person name="Kyrpides N.C."/>
            <person name="Woyke T."/>
        </authorList>
    </citation>
    <scope>NUCLEOTIDE SEQUENCE</scope>
    <source>
        <strain evidence="2">GVMAG-M-3300023184-101</strain>
    </source>
</reference>
<feature type="transmembrane region" description="Helical" evidence="1">
    <location>
        <begin position="18"/>
        <end position="35"/>
    </location>
</feature>
<feature type="transmembrane region" description="Helical" evidence="1">
    <location>
        <begin position="47"/>
        <end position="64"/>
    </location>
</feature>
<evidence type="ECO:0000313" key="2">
    <source>
        <dbReference type="EMBL" id="QHT79454.1"/>
    </source>
</evidence>
<evidence type="ECO:0000256" key="1">
    <source>
        <dbReference type="SAM" id="Phobius"/>
    </source>
</evidence>